<dbReference type="PROSITE" id="PS50102">
    <property type="entry name" value="RRM"/>
    <property type="match status" value="2"/>
</dbReference>
<dbReference type="GO" id="GO:0005730">
    <property type="term" value="C:nucleolus"/>
    <property type="evidence" value="ECO:0007669"/>
    <property type="project" value="UniProtKB-SubCell"/>
</dbReference>
<evidence type="ECO:0000256" key="4">
    <source>
        <dbReference type="ARBA" id="ARBA00015520"/>
    </source>
</evidence>
<feature type="compositionally biased region" description="Basic residues" evidence="9">
    <location>
        <begin position="338"/>
        <end position="356"/>
    </location>
</feature>
<name>A0A9P7C4S8_RHIOR</name>
<evidence type="ECO:0000256" key="9">
    <source>
        <dbReference type="SAM" id="MobiDB-lite"/>
    </source>
</evidence>
<keyword evidence="8" id="KW-0175">Coiled coil</keyword>
<evidence type="ECO:0000313" key="11">
    <source>
        <dbReference type="EMBL" id="KAG1535835.1"/>
    </source>
</evidence>
<keyword evidence="6" id="KW-0539">Nucleus</keyword>
<dbReference type="InterPro" id="IPR012677">
    <property type="entry name" value="Nucleotide-bd_a/b_plait_sf"/>
</dbReference>
<dbReference type="GO" id="GO:0000463">
    <property type="term" value="P:maturation of LSU-rRNA from tricistronic rRNA transcript (SSU-rRNA, 5.8S rRNA, LSU-rRNA)"/>
    <property type="evidence" value="ECO:0007669"/>
    <property type="project" value="TreeGrafter"/>
</dbReference>
<dbReference type="PANTHER" id="PTHR23236:SF25">
    <property type="entry name" value="RNA-BINDING PROTEIN 34"/>
    <property type="match status" value="1"/>
</dbReference>
<evidence type="ECO:0000256" key="3">
    <source>
        <dbReference type="ARBA" id="ARBA00007077"/>
    </source>
</evidence>
<keyword evidence="5 7" id="KW-0694">RNA-binding</keyword>
<reference evidence="11" key="1">
    <citation type="journal article" date="2020" name="Microb. Genom.">
        <title>Genetic diversity of clinical and environmental Mucorales isolates obtained from an investigation of mucormycosis cases among solid organ transplant recipients.</title>
        <authorList>
            <person name="Nguyen M.H."/>
            <person name="Kaul D."/>
            <person name="Muto C."/>
            <person name="Cheng S.J."/>
            <person name="Richter R.A."/>
            <person name="Bruno V.M."/>
            <person name="Liu G."/>
            <person name="Beyhan S."/>
            <person name="Sundermann A.J."/>
            <person name="Mounaud S."/>
            <person name="Pasculle A.W."/>
            <person name="Nierman W.C."/>
            <person name="Driscoll E."/>
            <person name="Cumbie R."/>
            <person name="Clancy C.J."/>
            <person name="Dupont C.L."/>
        </authorList>
    </citation>
    <scope>NUCLEOTIDE SEQUENCE</scope>
    <source>
        <strain evidence="11">GL16</strain>
    </source>
</reference>
<comment type="function">
    <text evidence="1">Involved in pre-25S rRNA processing.</text>
</comment>
<dbReference type="OrthoDB" id="442677at2759"/>
<evidence type="ECO:0000313" key="12">
    <source>
        <dbReference type="Proteomes" id="UP000717996"/>
    </source>
</evidence>
<dbReference type="SMART" id="SM00360">
    <property type="entry name" value="RRM"/>
    <property type="match status" value="2"/>
</dbReference>
<dbReference type="InterPro" id="IPR035979">
    <property type="entry name" value="RBD_domain_sf"/>
</dbReference>
<comment type="subcellular location">
    <subcellularLocation>
        <location evidence="2">Nucleus</location>
        <location evidence="2">Nucleolus</location>
    </subcellularLocation>
</comment>
<accession>A0A9P7C4S8</accession>
<dbReference type="Pfam" id="PF00076">
    <property type="entry name" value="RRM_1"/>
    <property type="match status" value="1"/>
</dbReference>
<comment type="caution">
    <text evidence="11">The sequence shown here is derived from an EMBL/GenBank/DDBJ whole genome shotgun (WGS) entry which is preliminary data.</text>
</comment>
<dbReference type="InterPro" id="IPR034221">
    <property type="entry name" value="RBM34_RRM2"/>
</dbReference>
<feature type="compositionally biased region" description="Basic residues" evidence="9">
    <location>
        <begin position="296"/>
        <end position="311"/>
    </location>
</feature>
<dbReference type="PANTHER" id="PTHR23236">
    <property type="entry name" value="EUKARYOTIC TRANSLATION INITIATION FACTOR 4B/4H"/>
    <property type="match status" value="1"/>
</dbReference>
<dbReference type="Proteomes" id="UP000717996">
    <property type="component" value="Unassembled WGS sequence"/>
</dbReference>
<organism evidence="11 12">
    <name type="scientific">Rhizopus oryzae</name>
    <name type="common">Mucormycosis agent</name>
    <name type="synonym">Rhizopus arrhizus var. delemar</name>
    <dbReference type="NCBI Taxonomy" id="64495"/>
    <lineage>
        <taxon>Eukaryota</taxon>
        <taxon>Fungi</taxon>
        <taxon>Fungi incertae sedis</taxon>
        <taxon>Mucoromycota</taxon>
        <taxon>Mucoromycotina</taxon>
        <taxon>Mucoromycetes</taxon>
        <taxon>Mucorales</taxon>
        <taxon>Mucorineae</taxon>
        <taxon>Rhizopodaceae</taxon>
        <taxon>Rhizopus</taxon>
    </lineage>
</organism>
<evidence type="ECO:0000256" key="7">
    <source>
        <dbReference type="PROSITE-ProRule" id="PRU00176"/>
    </source>
</evidence>
<dbReference type="SUPFAM" id="SSF54928">
    <property type="entry name" value="RNA-binding domain, RBD"/>
    <property type="match status" value="2"/>
</dbReference>
<dbReference type="Gene3D" id="3.30.70.330">
    <property type="match status" value="2"/>
</dbReference>
<evidence type="ECO:0000256" key="1">
    <source>
        <dbReference type="ARBA" id="ARBA00002475"/>
    </source>
</evidence>
<feature type="domain" description="RRM" evidence="10">
    <location>
        <begin position="103"/>
        <end position="200"/>
    </location>
</feature>
<feature type="compositionally biased region" description="Basic and acidic residues" evidence="9">
    <location>
        <begin position="322"/>
        <end position="336"/>
    </location>
</feature>
<evidence type="ECO:0000256" key="5">
    <source>
        <dbReference type="ARBA" id="ARBA00022884"/>
    </source>
</evidence>
<evidence type="ECO:0000256" key="6">
    <source>
        <dbReference type="ARBA" id="ARBA00023242"/>
    </source>
</evidence>
<comment type="similarity">
    <text evidence="3">Belongs to the RRM RBM34 family.</text>
</comment>
<sequence length="356" mass="40254">MSGLFTTTKIDSHLDGLFKQSAGKSEIAVKPLLPEKVFADIEKKKKKQEKKEGNKAFLGFKKAKELLAASLKRKAEELAEKEEPEKKKIKKLTEEEKLEKEQRTVFLGNVPVACIEKGGYKQLKSKFKECGKIESIRFRSVAFSEPMDRKSAFLARKLHSSRDVLNAYIVFEQKESVAKAVELNGTVFMDKHVRVDSAVNNKVHDRKRSVFLGGLPFDAEEEELWEHFKECGQIEFVRIIRDAKTNVGKGFGYVQFKERDDVDAALANEKKFRNKTKIRVQRCKIPVSEGGVPDKKPKKKGGKKMPAKKPSGKSGKPLPAPKRFEGTRATKDDGSKFKLVKTSKKKVLAKKKQGKK</sequence>
<evidence type="ECO:0000256" key="2">
    <source>
        <dbReference type="ARBA" id="ARBA00004604"/>
    </source>
</evidence>
<dbReference type="GO" id="GO:0019843">
    <property type="term" value="F:rRNA binding"/>
    <property type="evidence" value="ECO:0007669"/>
    <property type="project" value="TreeGrafter"/>
</dbReference>
<feature type="domain" description="RRM" evidence="10">
    <location>
        <begin position="208"/>
        <end position="285"/>
    </location>
</feature>
<dbReference type="InterPro" id="IPR000504">
    <property type="entry name" value="RRM_dom"/>
</dbReference>
<dbReference type="AlphaFoldDB" id="A0A9P7C4S8"/>
<feature type="coiled-coil region" evidence="8">
    <location>
        <begin position="61"/>
        <end position="95"/>
    </location>
</feature>
<protein>
    <recommendedName>
        <fullName evidence="4">Nucleolar protein 12</fullName>
    </recommendedName>
</protein>
<evidence type="ECO:0000256" key="8">
    <source>
        <dbReference type="SAM" id="Coils"/>
    </source>
</evidence>
<proteinExistence type="inferred from homology"/>
<dbReference type="CDD" id="cd12395">
    <property type="entry name" value="RRM2_RBM34"/>
    <property type="match status" value="1"/>
</dbReference>
<dbReference type="EMBL" id="JAANIT010002650">
    <property type="protein sequence ID" value="KAG1535835.1"/>
    <property type="molecule type" value="Genomic_DNA"/>
</dbReference>
<gene>
    <name evidence="11" type="ORF">G6F51_011314</name>
</gene>
<feature type="region of interest" description="Disordered" evidence="9">
    <location>
        <begin position="284"/>
        <end position="356"/>
    </location>
</feature>
<evidence type="ECO:0000259" key="10">
    <source>
        <dbReference type="PROSITE" id="PS50102"/>
    </source>
</evidence>